<protein>
    <recommendedName>
        <fullName evidence="5">N-acetylglucosaminyldiphosphoundecaprenol N-acetyl-beta-D-mannosaminyltransferase</fullName>
        <ecNumber evidence="5">2.4.1.187</ecNumber>
    </recommendedName>
    <alternativeName>
        <fullName evidence="5">N-acetylmannosaminyltransferase</fullName>
    </alternativeName>
    <alternativeName>
        <fullName evidence="5">UDP-N-acetylmannosamine transferase</fullName>
    </alternativeName>
    <alternativeName>
        <fullName evidence="5">UDP-N-acetylmannosamine:N-acetylglucosaminyl pyrophosphorylundecaprenol N-acetylmannosaminyltransferase</fullName>
    </alternativeName>
</protein>
<accession>A0AAW8YGS2</accession>
<dbReference type="EMBL" id="JAWJAV010000004">
    <property type="protein sequence ID" value="MDV2621725.1"/>
    <property type="molecule type" value="Genomic_DNA"/>
</dbReference>
<evidence type="ECO:0000256" key="5">
    <source>
        <dbReference type="HAMAP-Rule" id="MF_02070"/>
    </source>
</evidence>
<comment type="pathway">
    <text evidence="5">Cell wall biogenesis; teichoic acid biosynthesis.</text>
</comment>
<evidence type="ECO:0000313" key="6">
    <source>
        <dbReference type="EMBL" id="MDV2621725.1"/>
    </source>
</evidence>
<comment type="catalytic activity">
    <reaction evidence="5">
        <text>UDP-N-acetyl-alpha-D-mannosamine + N-acetyl-alpha-D-glucosaminyl-di-trans,octa-cis-undecaprenyl diphosphate = N-acetyl-beta-D-mannosaminyl-(1-&gt;4)-N-acetyl-alpha-D-glucosaminyl di-trans,octa-cis-undecaprenyl diphosphate + UDP + H(+)</text>
        <dbReference type="Rhea" id="RHEA:16053"/>
        <dbReference type="ChEBI" id="CHEBI:15378"/>
        <dbReference type="ChEBI" id="CHEBI:58223"/>
        <dbReference type="ChEBI" id="CHEBI:62959"/>
        <dbReference type="ChEBI" id="CHEBI:68623"/>
        <dbReference type="ChEBI" id="CHEBI:132210"/>
        <dbReference type="EC" id="2.4.1.187"/>
    </reaction>
</comment>
<dbReference type="PANTHER" id="PTHR34136">
    <property type="match status" value="1"/>
</dbReference>
<organism evidence="6 7">
    <name type="scientific">Pediococcus acidilactici</name>
    <dbReference type="NCBI Taxonomy" id="1254"/>
    <lineage>
        <taxon>Bacteria</taxon>
        <taxon>Bacillati</taxon>
        <taxon>Bacillota</taxon>
        <taxon>Bacilli</taxon>
        <taxon>Lactobacillales</taxon>
        <taxon>Lactobacillaceae</taxon>
        <taxon>Pediococcus</taxon>
        <taxon>Pediococcus acidilactici group</taxon>
    </lineage>
</organism>
<reference evidence="6" key="1">
    <citation type="journal article" date="2023" name="PeerJ">
        <title>Selection and evaluation of lactic acid bacteria from chicken feces in Thailand as potential probiotics.</title>
        <authorList>
            <person name="Khurajog B."/>
            <person name="Disastra Y."/>
            <person name="Lawwyne L.D."/>
            <person name="Sirichokchatchawan W."/>
            <person name="Niyomtham W."/>
            <person name="Yindee J."/>
            <person name="Hampson D.J."/>
            <person name="Prapasarakul N."/>
        </authorList>
    </citation>
    <scope>NUCLEOTIDE SEQUENCE</scope>
    <source>
        <strain evidence="6">BF9</strain>
    </source>
</reference>
<reference evidence="6" key="2">
    <citation type="submission" date="2023-10" db="EMBL/GenBank/DDBJ databases">
        <authorList>
            <person name="Khurajog B."/>
        </authorList>
    </citation>
    <scope>NUCLEOTIDE SEQUENCE</scope>
    <source>
        <strain evidence="6">BF9</strain>
    </source>
</reference>
<comment type="function">
    <text evidence="5">Catalyzes the conversion of GlcNAc-PP-undecaprenol into ManNAc-GlcNAc-PP-undecaprenol, the first committed lipid intermediate in the de novo synthesis of teichoic acid.</text>
</comment>
<dbReference type="AlphaFoldDB" id="A0AAW8YGS2"/>
<dbReference type="Proteomes" id="UP001280897">
    <property type="component" value="Unassembled WGS sequence"/>
</dbReference>
<dbReference type="EC" id="2.4.1.187" evidence="5"/>
<dbReference type="CDD" id="cd06533">
    <property type="entry name" value="Glyco_transf_WecG_TagA"/>
    <property type="match status" value="1"/>
</dbReference>
<dbReference type="InterPro" id="IPR004629">
    <property type="entry name" value="WecG_TagA_CpsF"/>
</dbReference>
<evidence type="ECO:0000256" key="3">
    <source>
        <dbReference type="ARBA" id="ARBA00022944"/>
    </source>
</evidence>
<sequence>MKFSTANVLGFNFLQTTKAQFLERLHTDLAAHQNRFVVTANPEIIMYAKKHPAYAEIIRQADYLVADGIGVVKATQHTAHPLPERVTGYELFEELLRWGDAHHSRIYFLGSKPAVIAQVIAKVNRQYPHVEVAGHHDGYFTDFAPIQTEIEQTQPEMVFVATGFPKQEELIQKYRHLSPAIWMGIGGSFDVFAGEVKRAPEFWQKHNLEWLYRLISDPRRIKRQIVLPIFMIKAWWANHK</sequence>
<evidence type="ECO:0000313" key="7">
    <source>
        <dbReference type="Proteomes" id="UP001280897"/>
    </source>
</evidence>
<evidence type="ECO:0000256" key="2">
    <source>
        <dbReference type="ARBA" id="ARBA00022679"/>
    </source>
</evidence>
<dbReference type="PANTHER" id="PTHR34136:SF1">
    <property type="entry name" value="UDP-N-ACETYL-D-MANNOSAMINURONIC ACID TRANSFERASE"/>
    <property type="match status" value="1"/>
</dbReference>
<keyword evidence="2 5" id="KW-0808">Transferase</keyword>
<dbReference type="Pfam" id="PF03808">
    <property type="entry name" value="Glyco_tran_WecG"/>
    <property type="match status" value="1"/>
</dbReference>
<dbReference type="GO" id="GO:0047244">
    <property type="term" value="F:N-acetylglucosaminyldiphosphoundecaprenol N-acetyl-beta-D-mannosaminyltransferase activity"/>
    <property type="evidence" value="ECO:0007669"/>
    <property type="project" value="UniProtKB-UniRule"/>
</dbReference>
<keyword evidence="3 5" id="KW-0777">Teichoic acid biosynthesis</keyword>
<dbReference type="RefSeq" id="WP_008842420.1">
    <property type="nucleotide sequence ID" value="NZ_CP050079.1"/>
</dbReference>
<evidence type="ECO:0000256" key="1">
    <source>
        <dbReference type="ARBA" id="ARBA00022676"/>
    </source>
</evidence>
<evidence type="ECO:0000256" key="4">
    <source>
        <dbReference type="ARBA" id="ARBA00023316"/>
    </source>
</evidence>
<comment type="similarity">
    <text evidence="5">Belongs to the glycosyltransferase 26 family. TagA/TarA subfamily.</text>
</comment>
<dbReference type="GO" id="GO:0071555">
    <property type="term" value="P:cell wall organization"/>
    <property type="evidence" value="ECO:0007669"/>
    <property type="project" value="UniProtKB-KW"/>
</dbReference>
<dbReference type="InterPro" id="IPR034714">
    <property type="entry name" value="TagA_TarA"/>
</dbReference>
<dbReference type="HAMAP" id="MF_02070">
    <property type="entry name" value="TagA_TarA"/>
    <property type="match status" value="1"/>
</dbReference>
<dbReference type="GeneID" id="57366529"/>
<dbReference type="GO" id="GO:0019350">
    <property type="term" value="P:teichoic acid biosynthetic process"/>
    <property type="evidence" value="ECO:0007669"/>
    <property type="project" value="UniProtKB-UniRule"/>
</dbReference>
<comment type="caution">
    <text evidence="6">The sequence shown here is derived from an EMBL/GenBank/DDBJ whole genome shotgun (WGS) entry which is preliminary data.</text>
</comment>
<dbReference type="NCBIfam" id="TIGR00696">
    <property type="entry name" value="wecG_tagA_cpsF"/>
    <property type="match status" value="1"/>
</dbReference>
<keyword evidence="1 5" id="KW-0328">Glycosyltransferase</keyword>
<proteinExistence type="inferred from homology"/>
<keyword evidence="4 5" id="KW-0961">Cell wall biogenesis/degradation</keyword>
<name>A0AAW8YGS2_PEDAC</name>
<gene>
    <name evidence="6" type="ORF">R0G89_08275</name>
</gene>